<accession>A0AC58U633</accession>
<sequence length="411" mass="46461">MAVVKEKRCDYRMETVLMLHIGSTQFSADTKLENDLYSGRVKGIGKETGELYLLKGKGTEQKTAHVSSLEKNKDSGELWHRRLGHPSLPVMQHVSFLHNKVDNTLWMTILEQLGFLMQLKSEIIIFLKQFFCMVQTQFGTCVKVVRTDNGREFFNHQWTAFLQTHGIIHQSSCVHTPQQNGADERKHRHILDTARALKFQAGIPRKFWGESLQTAVYLINRLPTRALGGKSPFELLMEDKFGPRAREAVLMGDVIFRKSIFPFITAQQQQPGEHADLSISISQEPNQADAIFDADAVSDAAGNEGIADQEAASGDADPAILEQDAPAELPMAPMRTTDPTFTVLTRKSTRTKHPPIWMQDYLVASKKDSHCPYPISNFLSYDNVTQRYKDYIMAFSTITEPHSFNEAVKDE</sequence>
<gene>
    <name evidence="2" type="primary">LOC142179037</name>
</gene>
<keyword evidence="1" id="KW-1185">Reference proteome</keyword>
<proteinExistence type="predicted"/>
<name>A0AC58U633_TOBAC</name>
<reference evidence="2" key="1">
    <citation type="submission" date="2025-08" db="UniProtKB">
        <authorList>
            <consortium name="RefSeq"/>
        </authorList>
    </citation>
    <scope>IDENTIFICATION</scope>
    <source>
        <tissue evidence="2">Leaf</tissue>
    </source>
</reference>
<evidence type="ECO:0000313" key="2">
    <source>
        <dbReference type="RefSeq" id="XP_075104936.1"/>
    </source>
</evidence>
<dbReference type="RefSeq" id="XP_075104936.1">
    <property type="nucleotide sequence ID" value="XM_075248835.1"/>
</dbReference>
<evidence type="ECO:0000313" key="1">
    <source>
        <dbReference type="Proteomes" id="UP000790787"/>
    </source>
</evidence>
<organism evidence="1 2">
    <name type="scientific">Nicotiana tabacum</name>
    <name type="common">Common tobacco</name>
    <dbReference type="NCBI Taxonomy" id="4097"/>
    <lineage>
        <taxon>Eukaryota</taxon>
        <taxon>Viridiplantae</taxon>
        <taxon>Streptophyta</taxon>
        <taxon>Embryophyta</taxon>
        <taxon>Tracheophyta</taxon>
        <taxon>Spermatophyta</taxon>
        <taxon>Magnoliopsida</taxon>
        <taxon>eudicotyledons</taxon>
        <taxon>Gunneridae</taxon>
        <taxon>Pentapetalae</taxon>
        <taxon>asterids</taxon>
        <taxon>lamiids</taxon>
        <taxon>Solanales</taxon>
        <taxon>Solanaceae</taxon>
        <taxon>Nicotianoideae</taxon>
        <taxon>Nicotianeae</taxon>
        <taxon>Nicotiana</taxon>
    </lineage>
</organism>
<dbReference type="Proteomes" id="UP000790787">
    <property type="component" value="Unplaced"/>
</dbReference>
<protein>
    <submittedName>
        <fullName evidence="2">Uncharacterized protein LOC142179037</fullName>
    </submittedName>
</protein>